<dbReference type="InterPro" id="IPR058240">
    <property type="entry name" value="rSAM_sf"/>
</dbReference>
<evidence type="ECO:0000313" key="7">
    <source>
        <dbReference type="EMBL" id="SDF99713.1"/>
    </source>
</evidence>
<keyword evidence="5" id="KW-0411">Iron-sulfur</keyword>
<dbReference type="GO" id="GO:0051536">
    <property type="term" value="F:iron-sulfur cluster binding"/>
    <property type="evidence" value="ECO:0007669"/>
    <property type="project" value="UniProtKB-KW"/>
</dbReference>
<evidence type="ECO:0000256" key="3">
    <source>
        <dbReference type="ARBA" id="ARBA00022723"/>
    </source>
</evidence>
<keyword evidence="2" id="KW-0949">S-adenosyl-L-methionine</keyword>
<sequence>MSMRSNTAHSPAERLNLLLRLAAPAPLCNLNTDVEHLLISPAELRKHLESGFKGQAAQVRVTGTLDRRLVFVQQQSGDWLAADLSGEPHDSRDWPAWTNGHLHLDSPDAWLSGARLDEHAVHRLSRPQTLLITLYHPEYFPLPRFPLGISDLARAARSTLLGEVKLADMQLGLTLPDLLHNIADDPPDILGISATFGQHDLMIQLLETVYGLPDPPVIIAGGSLTVRNESLLLDQYPDLLIARGAGETTIADLLAYWHGDITQEQVHGIAYNGAARGTGTLTIGRRRNAKPISRSQNDTLPELDLLPATFDHHGVAQLERSRGCTNFCSFCPRGHKGQWSGAAPASFPWILDQMGRIFDRYPGISRTLYLVDEEFIGRDPDSVTQALEMASTLHRAGFQWETSCRIDQVVRLDRDAAWHEERAVMWRALVKRGLRRCLFGVESGVDSILDRFNKETTGEQNALAIRTLSALGVPTRYTYITFDQLMTFEELKATYAFQGRTDLLLKPSPHLTPEEIAEGVHDPEFVARLLTGRPFFSGISYMLVSMECLIGAAYTKQAQAAGLTGDIRPSMGRQDARFADPRIGVCSEWAQLWLDRHFSLDYTLKSLEKILDGNTRRAVRQARVVFKDAAYAVFGHMIQAIDDTPATLADAEKLSIRLRHTLDGQADALVARMGVVVEQVASALPKDQALVLEHEHARWAGTDGWRLINAADPCGT</sequence>
<evidence type="ECO:0000256" key="2">
    <source>
        <dbReference type="ARBA" id="ARBA00022691"/>
    </source>
</evidence>
<dbReference type="EMBL" id="FNCN01000001">
    <property type="protein sequence ID" value="SDF99713.1"/>
    <property type="molecule type" value="Genomic_DNA"/>
</dbReference>
<dbReference type="GO" id="GO:0046872">
    <property type="term" value="F:metal ion binding"/>
    <property type="evidence" value="ECO:0007669"/>
    <property type="project" value="UniProtKB-KW"/>
</dbReference>
<name>A0A1G7QMH3_9ACTN</name>
<dbReference type="RefSeq" id="WP_218125559.1">
    <property type="nucleotide sequence ID" value="NZ_FNCN01000001.1"/>
</dbReference>
<evidence type="ECO:0000256" key="1">
    <source>
        <dbReference type="ARBA" id="ARBA00001966"/>
    </source>
</evidence>
<evidence type="ECO:0000256" key="4">
    <source>
        <dbReference type="ARBA" id="ARBA00023004"/>
    </source>
</evidence>
<feature type="domain" description="B12-binding" evidence="6">
    <location>
        <begin position="127"/>
        <end position="264"/>
    </location>
</feature>
<organism evidence="7 8">
    <name type="scientific">Sinosporangium album</name>
    <dbReference type="NCBI Taxonomy" id="504805"/>
    <lineage>
        <taxon>Bacteria</taxon>
        <taxon>Bacillati</taxon>
        <taxon>Actinomycetota</taxon>
        <taxon>Actinomycetes</taxon>
        <taxon>Streptosporangiales</taxon>
        <taxon>Streptosporangiaceae</taxon>
        <taxon>Sinosporangium</taxon>
    </lineage>
</organism>
<evidence type="ECO:0000259" key="6">
    <source>
        <dbReference type="PROSITE" id="PS51332"/>
    </source>
</evidence>
<dbReference type="STRING" id="504805.SAMN05421505_10146"/>
<comment type="cofactor">
    <cofactor evidence="1">
        <name>[4Fe-4S] cluster</name>
        <dbReference type="ChEBI" id="CHEBI:49883"/>
    </cofactor>
</comment>
<protein>
    <submittedName>
        <fullName evidence="7">Radical SAM superfamily enzyme YgiQ, UPF0313 family</fullName>
    </submittedName>
</protein>
<dbReference type="Proteomes" id="UP000198923">
    <property type="component" value="Unassembled WGS sequence"/>
</dbReference>
<dbReference type="GO" id="GO:0005829">
    <property type="term" value="C:cytosol"/>
    <property type="evidence" value="ECO:0007669"/>
    <property type="project" value="TreeGrafter"/>
</dbReference>
<accession>A0A1G7QMH3</accession>
<dbReference type="SUPFAM" id="SSF102114">
    <property type="entry name" value="Radical SAM enzymes"/>
    <property type="match status" value="1"/>
</dbReference>
<keyword evidence="8" id="KW-1185">Reference proteome</keyword>
<dbReference type="PROSITE" id="PS51332">
    <property type="entry name" value="B12_BINDING"/>
    <property type="match status" value="1"/>
</dbReference>
<dbReference type="InterPro" id="IPR006158">
    <property type="entry name" value="Cobalamin-bd"/>
</dbReference>
<keyword evidence="4" id="KW-0408">Iron</keyword>
<reference evidence="7 8" key="1">
    <citation type="submission" date="2016-10" db="EMBL/GenBank/DDBJ databases">
        <authorList>
            <person name="de Groot N.N."/>
        </authorList>
    </citation>
    <scope>NUCLEOTIDE SEQUENCE [LARGE SCALE GENOMIC DNA]</scope>
    <source>
        <strain evidence="7 8">CPCC 201354</strain>
    </source>
</reference>
<keyword evidence="3" id="KW-0479">Metal-binding</keyword>
<dbReference type="InterPro" id="IPR051198">
    <property type="entry name" value="BchE-like"/>
</dbReference>
<dbReference type="SFLD" id="SFLDG01082">
    <property type="entry name" value="B12-binding_domain_containing"/>
    <property type="match status" value="1"/>
</dbReference>
<proteinExistence type="predicted"/>
<dbReference type="PANTHER" id="PTHR43409:SF7">
    <property type="entry name" value="BLL1977 PROTEIN"/>
    <property type="match status" value="1"/>
</dbReference>
<dbReference type="GO" id="GO:0031419">
    <property type="term" value="F:cobalamin binding"/>
    <property type="evidence" value="ECO:0007669"/>
    <property type="project" value="InterPro"/>
</dbReference>
<evidence type="ECO:0000256" key="5">
    <source>
        <dbReference type="ARBA" id="ARBA00023014"/>
    </source>
</evidence>
<dbReference type="InterPro" id="IPR034532">
    <property type="entry name" value="OxsB-like"/>
</dbReference>
<dbReference type="InterPro" id="IPR007197">
    <property type="entry name" value="rSAM"/>
</dbReference>
<gene>
    <name evidence="7" type="ORF">SAMN05421505_10146</name>
</gene>
<dbReference type="AlphaFoldDB" id="A0A1G7QMH3"/>
<dbReference type="PANTHER" id="PTHR43409">
    <property type="entry name" value="ANAEROBIC MAGNESIUM-PROTOPORPHYRIN IX MONOMETHYL ESTER CYCLASE-RELATED"/>
    <property type="match status" value="1"/>
</dbReference>
<dbReference type="SFLD" id="SFLDF00430">
    <property type="entry name" value="OxsB-like"/>
    <property type="match status" value="1"/>
</dbReference>
<dbReference type="SFLD" id="SFLDS00029">
    <property type="entry name" value="Radical_SAM"/>
    <property type="match status" value="1"/>
</dbReference>
<evidence type="ECO:0000313" key="8">
    <source>
        <dbReference type="Proteomes" id="UP000198923"/>
    </source>
</evidence>
<dbReference type="GO" id="GO:0003824">
    <property type="term" value="F:catalytic activity"/>
    <property type="evidence" value="ECO:0007669"/>
    <property type="project" value="InterPro"/>
</dbReference>